<protein>
    <submittedName>
        <fullName evidence="1">15368_t:CDS:1</fullName>
    </submittedName>
</protein>
<organism evidence="1 2">
    <name type="scientific">Dentiscutata heterogama</name>
    <dbReference type="NCBI Taxonomy" id="1316150"/>
    <lineage>
        <taxon>Eukaryota</taxon>
        <taxon>Fungi</taxon>
        <taxon>Fungi incertae sedis</taxon>
        <taxon>Mucoromycota</taxon>
        <taxon>Glomeromycotina</taxon>
        <taxon>Glomeromycetes</taxon>
        <taxon>Diversisporales</taxon>
        <taxon>Gigasporaceae</taxon>
        <taxon>Dentiscutata</taxon>
    </lineage>
</organism>
<comment type="caution">
    <text evidence="1">The sequence shown here is derived from an EMBL/GenBank/DDBJ whole genome shotgun (WGS) entry which is preliminary data.</text>
</comment>
<reference evidence="1" key="1">
    <citation type="submission" date="2021-06" db="EMBL/GenBank/DDBJ databases">
        <authorList>
            <person name="Kallberg Y."/>
            <person name="Tangrot J."/>
            <person name="Rosling A."/>
        </authorList>
    </citation>
    <scope>NUCLEOTIDE SEQUENCE</scope>
    <source>
        <strain evidence="1">IL203A</strain>
    </source>
</reference>
<feature type="non-terminal residue" evidence="1">
    <location>
        <position position="1"/>
    </location>
</feature>
<proteinExistence type="predicted"/>
<evidence type="ECO:0000313" key="1">
    <source>
        <dbReference type="EMBL" id="CAG8537400.1"/>
    </source>
</evidence>
<name>A0ACA9LRT0_9GLOM</name>
<keyword evidence="2" id="KW-1185">Reference proteome</keyword>
<accession>A0ACA9LRT0</accession>
<evidence type="ECO:0000313" key="2">
    <source>
        <dbReference type="Proteomes" id="UP000789702"/>
    </source>
</evidence>
<dbReference type="Proteomes" id="UP000789702">
    <property type="component" value="Unassembled WGS sequence"/>
</dbReference>
<gene>
    <name evidence="1" type="ORF">DHETER_LOCUS4646</name>
</gene>
<sequence>TIPDYSCINCYPLLEVIPEHFINFWDWFTLEFPASSFTACSILLFRRIVQQVVILEDYLEALIVTFRYNSEVNFYTLVTRIRQALILTDRFSLDPFTSLYIQSETTSIHSNSSTQGLLDFDYNLDLLFQTPPPSPKLNMPTVQQVYDYLCGEAGHIARSCLAEKNPTVAQYKQLAKDVKRNINYLEAEDNEPEEVYISKTSRPQPYSTNRIKAKEASKNSESQKKLNLRNRTIVNPIQNEPDIAMEETSPEDLPTEKEAFELAISQRIAQIESPLYQSSQVQRLANMLKPSLPPLAEQDPILNVDNLEQLLELPDPLEDNITPFVTVDSANQFLLENFNFDEKPLAPSTIEWESSVIEKVTLLSYLITQPWWLPPLETPTPLMYIENDNFSEYYLLVPPRPVDNSQDLQERIMGTYRRLLRTRTIMRKHQLAYAYYLGELLEQYPEERRISKRKISQYYYSASIRTYNIFAGIGVNQIFRTSNTTLAKIARLSANDYQALI</sequence>
<dbReference type="EMBL" id="CAJVPU010004739">
    <property type="protein sequence ID" value="CAG8537400.1"/>
    <property type="molecule type" value="Genomic_DNA"/>
</dbReference>